<proteinExistence type="predicted"/>
<sequence>MLEGFFNDWYKPECLIIEVLCALQVFTAFRRFYGPYYTHEQNQPERVREDGITPPFITTCLHLISMLTTEYKYYEKLTEKGRPELIPAVRNIHLMVIFVHALLLHMACLPSRERFIQLVGGIQAAMNTDPNWLRGVLAVVQNDPCRKVVAMACVPIAHLDTAFDALTQNLPRDLEPILRWFKNKNMGPRMPNGFRRTARFPLVEPSGQSDER</sequence>
<protein>
    <submittedName>
        <fullName evidence="2">Uncharacterized protein</fullName>
    </submittedName>
</protein>
<reference evidence="2" key="1">
    <citation type="submission" date="2022-11" db="UniProtKB">
        <authorList>
            <consortium name="WormBaseParasite"/>
        </authorList>
    </citation>
    <scope>IDENTIFICATION</scope>
</reference>
<dbReference type="WBParaSite" id="jg14180">
    <property type="protein sequence ID" value="jg14180"/>
    <property type="gene ID" value="jg14180"/>
</dbReference>
<name>A0A915CZ23_9BILA</name>
<keyword evidence="1" id="KW-1185">Reference proteome</keyword>
<dbReference type="Proteomes" id="UP000887574">
    <property type="component" value="Unplaced"/>
</dbReference>
<evidence type="ECO:0000313" key="1">
    <source>
        <dbReference type="Proteomes" id="UP000887574"/>
    </source>
</evidence>
<dbReference type="AlphaFoldDB" id="A0A915CZ23"/>
<organism evidence="1 2">
    <name type="scientific">Ditylenchus dipsaci</name>
    <dbReference type="NCBI Taxonomy" id="166011"/>
    <lineage>
        <taxon>Eukaryota</taxon>
        <taxon>Metazoa</taxon>
        <taxon>Ecdysozoa</taxon>
        <taxon>Nematoda</taxon>
        <taxon>Chromadorea</taxon>
        <taxon>Rhabditida</taxon>
        <taxon>Tylenchina</taxon>
        <taxon>Tylenchomorpha</taxon>
        <taxon>Sphaerularioidea</taxon>
        <taxon>Anguinidae</taxon>
        <taxon>Anguininae</taxon>
        <taxon>Ditylenchus</taxon>
    </lineage>
</organism>
<evidence type="ECO:0000313" key="2">
    <source>
        <dbReference type="WBParaSite" id="jg14180"/>
    </source>
</evidence>
<accession>A0A915CZ23</accession>